<feature type="chain" id="PRO_5045185298" evidence="2">
    <location>
        <begin position="24"/>
        <end position="405"/>
    </location>
</feature>
<accession>A0ABX0XIL7</accession>
<protein>
    <submittedName>
        <fullName evidence="3">Tetratricopeptide (TPR) repeat protein</fullName>
    </submittedName>
</protein>
<comment type="caution">
    <text evidence="3">The sequence shown here is derived from an EMBL/GenBank/DDBJ whole genome shotgun (WGS) entry which is preliminary data.</text>
</comment>
<proteinExistence type="predicted"/>
<evidence type="ECO:0000256" key="2">
    <source>
        <dbReference type="SAM" id="SignalP"/>
    </source>
</evidence>
<dbReference type="SUPFAM" id="SSF48452">
    <property type="entry name" value="TPR-like"/>
    <property type="match status" value="1"/>
</dbReference>
<name>A0ABX0XIL7_9SPHN</name>
<feature type="compositionally biased region" description="Pro residues" evidence="1">
    <location>
        <begin position="289"/>
        <end position="299"/>
    </location>
</feature>
<feature type="region of interest" description="Disordered" evidence="1">
    <location>
        <begin position="249"/>
        <end position="315"/>
    </location>
</feature>
<dbReference type="EMBL" id="JAATJE010000001">
    <property type="protein sequence ID" value="NJC32657.1"/>
    <property type="molecule type" value="Genomic_DNA"/>
</dbReference>
<sequence>MVARFLLPVGVLMLALAGTPILAQTPPPPGTVQSVERTVAADDLSRHLRTLSQNPENLEAALGAGDAALLLGDPNAAAGFFARAERIAVRDPRAKAGLGRAFLALERPRDALRLFDDATDLGLSPATIARERGFAFDLRGDPRRAQRDYQLALQQAPDAETTRRLALSLGISGERDRALALLEPLLYQRDAEAWRARAFVLAMTGDLPGAMAIVRQVMPAQGAAALEPYLRRLPSLRAADKAQAVHLGRFTAGRSNRQRPAEQQRPARTQPVPAAPQASTAPPAATTPAPAPAPAPAPTSVPTTTSAPQRAPAVTVTGRRTWVQLASGRAAGLPAEWRRLRTRAGSFLASRDAYIAAGTGGSGRLLVGPFDTVAAARVLVGQLGNAGVSSFAWTSAADAEVEPLQ</sequence>
<organism evidence="3 4">
    <name type="scientific">Sphingomonas jejuensis</name>
    <dbReference type="NCBI Taxonomy" id="904715"/>
    <lineage>
        <taxon>Bacteria</taxon>
        <taxon>Pseudomonadati</taxon>
        <taxon>Pseudomonadota</taxon>
        <taxon>Alphaproteobacteria</taxon>
        <taxon>Sphingomonadales</taxon>
        <taxon>Sphingomonadaceae</taxon>
        <taxon>Sphingomonas</taxon>
    </lineage>
</organism>
<keyword evidence="4" id="KW-1185">Reference proteome</keyword>
<evidence type="ECO:0000313" key="4">
    <source>
        <dbReference type="Proteomes" id="UP000734218"/>
    </source>
</evidence>
<evidence type="ECO:0000256" key="1">
    <source>
        <dbReference type="SAM" id="MobiDB-lite"/>
    </source>
</evidence>
<keyword evidence="2" id="KW-0732">Signal</keyword>
<dbReference type="RefSeq" id="WP_167951995.1">
    <property type="nucleotide sequence ID" value="NZ_JAATJE010000001.1"/>
</dbReference>
<dbReference type="InterPro" id="IPR011990">
    <property type="entry name" value="TPR-like_helical_dom_sf"/>
</dbReference>
<feature type="compositionally biased region" description="Low complexity" evidence="1">
    <location>
        <begin position="300"/>
        <end position="309"/>
    </location>
</feature>
<evidence type="ECO:0000313" key="3">
    <source>
        <dbReference type="EMBL" id="NJC32657.1"/>
    </source>
</evidence>
<reference evidence="3 4" key="1">
    <citation type="submission" date="2020-03" db="EMBL/GenBank/DDBJ databases">
        <title>Genomic Encyclopedia of Type Strains, Phase IV (KMG-IV): sequencing the most valuable type-strain genomes for metagenomic binning, comparative biology and taxonomic classification.</title>
        <authorList>
            <person name="Goeker M."/>
        </authorList>
    </citation>
    <scope>NUCLEOTIDE SEQUENCE [LARGE SCALE GENOMIC DNA]</scope>
    <source>
        <strain evidence="3 4">DSM 27651</strain>
    </source>
</reference>
<feature type="signal peptide" evidence="2">
    <location>
        <begin position="1"/>
        <end position="23"/>
    </location>
</feature>
<gene>
    <name evidence="3" type="ORF">GGR88_000131</name>
</gene>
<dbReference type="Proteomes" id="UP000734218">
    <property type="component" value="Unassembled WGS sequence"/>
</dbReference>
<feature type="compositionally biased region" description="Low complexity" evidence="1">
    <location>
        <begin position="261"/>
        <end position="288"/>
    </location>
</feature>
<dbReference type="Gene3D" id="1.25.40.10">
    <property type="entry name" value="Tetratricopeptide repeat domain"/>
    <property type="match status" value="1"/>
</dbReference>